<dbReference type="Pfam" id="PF00011">
    <property type="entry name" value="HSP20"/>
    <property type="match status" value="1"/>
</dbReference>
<dbReference type="Proteomes" id="UP000011682">
    <property type="component" value="Unassembled WGS sequence"/>
</dbReference>
<dbReference type="EMBL" id="ANAH02000028">
    <property type="protein sequence ID" value="EPX57953.1"/>
    <property type="molecule type" value="Genomic_DNA"/>
</dbReference>
<keyword evidence="4" id="KW-0346">Stress response</keyword>
<dbReference type="PROSITE" id="PS01031">
    <property type="entry name" value="SHSP"/>
    <property type="match status" value="1"/>
</dbReference>
<keyword evidence="5" id="KW-1185">Reference proteome</keyword>
<comment type="caution">
    <text evidence="4">The sequence shown here is derived from an EMBL/GenBank/DDBJ whole genome shotgun (WGS) entry which is preliminary data.</text>
</comment>
<dbReference type="AlphaFoldDB" id="S9QN27"/>
<dbReference type="CDD" id="cd06464">
    <property type="entry name" value="ACD_sHsps-like"/>
    <property type="match status" value="1"/>
</dbReference>
<evidence type="ECO:0000313" key="5">
    <source>
        <dbReference type="Proteomes" id="UP000011682"/>
    </source>
</evidence>
<evidence type="ECO:0000256" key="2">
    <source>
        <dbReference type="RuleBase" id="RU003616"/>
    </source>
</evidence>
<proteinExistence type="inferred from homology"/>
<gene>
    <name evidence="4" type="ORF">D187_004487</name>
</gene>
<reference evidence="4" key="1">
    <citation type="submission" date="2013-05" db="EMBL/GenBank/DDBJ databases">
        <title>Genome assembly of Cystobacter fuscus DSM 2262.</title>
        <authorList>
            <person name="Sharma G."/>
            <person name="Khatri I."/>
            <person name="Kaur C."/>
            <person name="Mayilraj S."/>
            <person name="Subramanian S."/>
        </authorList>
    </citation>
    <scope>NUCLEOTIDE SEQUENCE [LARGE SCALE GENOMIC DNA]</scope>
    <source>
        <strain evidence="4">DSM 2262</strain>
    </source>
</reference>
<evidence type="ECO:0000256" key="1">
    <source>
        <dbReference type="PROSITE-ProRule" id="PRU00285"/>
    </source>
</evidence>
<dbReference type="InterPro" id="IPR008978">
    <property type="entry name" value="HSP20-like_chaperone"/>
</dbReference>
<dbReference type="InterPro" id="IPR002068">
    <property type="entry name" value="A-crystallin/Hsp20_dom"/>
</dbReference>
<evidence type="ECO:0000259" key="3">
    <source>
        <dbReference type="PROSITE" id="PS01031"/>
    </source>
</evidence>
<accession>S9QN27</accession>
<evidence type="ECO:0000313" key="4">
    <source>
        <dbReference type="EMBL" id="EPX57953.1"/>
    </source>
</evidence>
<protein>
    <submittedName>
        <fullName evidence="4">Heat shock protein, HSP20 family</fullName>
    </submittedName>
</protein>
<name>S9QN27_CYSF2</name>
<organism evidence="4 5">
    <name type="scientific">Cystobacter fuscus (strain ATCC 25194 / DSM 2262 / NBRC 100088 / M29)</name>
    <dbReference type="NCBI Taxonomy" id="1242864"/>
    <lineage>
        <taxon>Bacteria</taxon>
        <taxon>Pseudomonadati</taxon>
        <taxon>Myxococcota</taxon>
        <taxon>Myxococcia</taxon>
        <taxon>Myxococcales</taxon>
        <taxon>Cystobacterineae</taxon>
        <taxon>Archangiaceae</taxon>
        <taxon>Cystobacter</taxon>
    </lineage>
</organism>
<sequence>MSLIRRNNTDRGLSQNRGVDPFEVMRDFLQWDPFRELSRGVPGGGAVTGFLPAFEVKETKDAYVFKADLPGVKQEDLNISLTGNRLTLSGQRHEEKKDEGETHFVYERGFGSFSRSFSLPEGIDAEHVQADLKDGVLNVVVPKKPEVQPKRILVKGAHEGDTKANA</sequence>
<comment type="similarity">
    <text evidence="1 2">Belongs to the small heat shock protein (HSP20) family.</text>
</comment>
<dbReference type="SUPFAM" id="SSF49764">
    <property type="entry name" value="HSP20-like chaperones"/>
    <property type="match status" value="1"/>
</dbReference>
<feature type="domain" description="SHSP" evidence="3">
    <location>
        <begin position="45"/>
        <end position="157"/>
    </location>
</feature>
<dbReference type="InterPro" id="IPR031107">
    <property type="entry name" value="Small_HSP"/>
</dbReference>
<dbReference type="eggNOG" id="COG0071">
    <property type="taxonomic scope" value="Bacteria"/>
</dbReference>
<dbReference type="Gene3D" id="2.60.40.790">
    <property type="match status" value="1"/>
</dbReference>
<dbReference type="RefSeq" id="WP_002624736.1">
    <property type="nucleotide sequence ID" value="NZ_ANAH02000028.1"/>
</dbReference>
<dbReference type="PANTHER" id="PTHR11527">
    <property type="entry name" value="HEAT-SHOCK PROTEIN 20 FAMILY MEMBER"/>
    <property type="match status" value="1"/>
</dbReference>